<dbReference type="InterPro" id="IPR036188">
    <property type="entry name" value="FAD/NAD-bd_sf"/>
</dbReference>
<dbReference type="Gene3D" id="1.10.1060.10">
    <property type="entry name" value="Alpha-helical ferredoxin"/>
    <property type="match status" value="1"/>
</dbReference>
<dbReference type="SUPFAM" id="SSF51971">
    <property type="entry name" value="Nucleotide-binding domain"/>
    <property type="match status" value="1"/>
</dbReference>
<reference evidence="1 2" key="1">
    <citation type="submission" date="2018-06" db="EMBL/GenBank/DDBJ databases">
        <title>Draft genome sequence of mcr-1-harboring Escherichia coli isolated from wound infection of a hospitalized patient, in Bolivia.</title>
        <authorList>
            <person name="Munoz M.E."/>
            <person name="Moura Q."/>
            <person name="Ventura P.R.M."/>
            <person name="Bustos L.R."/>
            <person name="Ovando B.G."/>
            <person name="Terrazas D.I.V."/>
            <person name="Yarhui N.B."/>
            <person name="Cerdeira L."/>
            <person name="Lincopan N."/>
        </authorList>
    </citation>
    <scope>NUCLEOTIDE SEQUENCE [LARGE SCALE GENOMIC DNA]</scope>
    <source>
        <strain evidence="1 2">EcMLT</strain>
    </source>
</reference>
<dbReference type="AlphaFoldDB" id="A0A2W6P1N9"/>
<dbReference type="GO" id="GO:0051536">
    <property type="term" value="F:iron-sulfur cluster binding"/>
    <property type="evidence" value="ECO:0007669"/>
    <property type="project" value="InterPro"/>
</dbReference>
<dbReference type="Pfam" id="PF13450">
    <property type="entry name" value="NAD_binding_8"/>
    <property type="match status" value="1"/>
</dbReference>
<comment type="caution">
    <text evidence="1">The sequence shown here is derived from an EMBL/GenBank/DDBJ whole genome shotgun (WGS) entry which is preliminary data.</text>
</comment>
<dbReference type="FunFam" id="3.50.50.60:FF:000077">
    <property type="entry name" value="Glutamate synthase small subunit"/>
    <property type="match status" value="1"/>
</dbReference>
<dbReference type="PRINTS" id="PR00419">
    <property type="entry name" value="ADXRDTASE"/>
</dbReference>
<name>A0A2W6P1N9_ECOLX</name>
<evidence type="ECO:0000313" key="2">
    <source>
        <dbReference type="Proteomes" id="UP000249482"/>
    </source>
</evidence>
<dbReference type="InterPro" id="IPR009051">
    <property type="entry name" value="Helical_ferredxn"/>
</dbReference>
<feature type="non-terminal residue" evidence="1">
    <location>
        <position position="162"/>
    </location>
</feature>
<protein>
    <submittedName>
        <fullName evidence="1">Glutamate synthase small subunit</fullName>
    </submittedName>
</protein>
<dbReference type="Proteomes" id="UP000249482">
    <property type="component" value="Unassembled WGS sequence"/>
</dbReference>
<proteinExistence type="predicted"/>
<sequence>CEGSCTLNDEFGAVTIGNIERYINDKAFEMGWRPDMSGVKQTGKKVAIIGAGPAGLACADVLTRNGVKAVVFDRHPEIGGLLTFGIPAFKLEKEVMTRRREIFTGMGIEFKLNTEVGRDVQLDDLLSDYDAVFLGVGTYQSMRGGLENEDADGVYAALPFLI</sequence>
<gene>
    <name evidence="1" type="ORF">DNQ45_26585</name>
</gene>
<dbReference type="SUPFAM" id="SSF46548">
    <property type="entry name" value="alpha-helical ferredoxin"/>
    <property type="match status" value="1"/>
</dbReference>
<dbReference type="EMBL" id="QKWZ01000939">
    <property type="protein sequence ID" value="PZT62297.1"/>
    <property type="molecule type" value="Genomic_DNA"/>
</dbReference>
<feature type="non-terminal residue" evidence="1">
    <location>
        <position position="1"/>
    </location>
</feature>
<accession>A0A2W6P1N9</accession>
<organism evidence="1 2">
    <name type="scientific">Escherichia coli</name>
    <dbReference type="NCBI Taxonomy" id="562"/>
    <lineage>
        <taxon>Bacteria</taxon>
        <taxon>Pseudomonadati</taxon>
        <taxon>Pseudomonadota</taxon>
        <taxon>Gammaproteobacteria</taxon>
        <taxon>Enterobacterales</taxon>
        <taxon>Enterobacteriaceae</taxon>
        <taxon>Escherichia</taxon>
    </lineage>
</organism>
<evidence type="ECO:0000313" key="1">
    <source>
        <dbReference type="EMBL" id="PZT62297.1"/>
    </source>
</evidence>
<dbReference type="Gene3D" id="3.50.50.60">
    <property type="entry name" value="FAD/NAD(P)-binding domain"/>
    <property type="match status" value="1"/>
</dbReference>
<dbReference type="PANTHER" id="PTHR42783:SF3">
    <property type="entry name" value="GLUTAMATE SYNTHASE [NADPH] SMALL CHAIN-RELATED"/>
    <property type="match status" value="1"/>
</dbReference>
<dbReference type="PANTHER" id="PTHR42783">
    <property type="entry name" value="GLUTAMATE SYNTHASE [NADPH] SMALL CHAIN"/>
    <property type="match status" value="1"/>
</dbReference>